<evidence type="ECO:0000313" key="2">
    <source>
        <dbReference type="Proteomes" id="UP000676169"/>
    </source>
</evidence>
<accession>A0A975J314</accession>
<dbReference type="AlphaFoldDB" id="A0A975J314"/>
<sequence>MQREIKSRNVLAEMLMRRATEGVGMVIVATVLLATAPGSKAGLEELVPIEIAEPAQRVEALSQLPELDALIFGAPSLEDIRLMQFWGNFPNWPNWANFNNWPNWPNWPNIPVR</sequence>
<gene>
    <name evidence="1" type="ORF">KBB96_09580</name>
</gene>
<keyword evidence="2" id="KW-1185">Reference proteome</keyword>
<proteinExistence type="predicted"/>
<dbReference type="Proteomes" id="UP000676169">
    <property type="component" value="Chromosome"/>
</dbReference>
<dbReference type="RefSeq" id="WP_211634474.1">
    <property type="nucleotide sequence ID" value="NZ_CP073100.1"/>
</dbReference>
<organism evidence="1 2">
    <name type="scientific">Luteolibacter ambystomatis</name>
    <dbReference type="NCBI Taxonomy" id="2824561"/>
    <lineage>
        <taxon>Bacteria</taxon>
        <taxon>Pseudomonadati</taxon>
        <taxon>Verrucomicrobiota</taxon>
        <taxon>Verrucomicrobiia</taxon>
        <taxon>Verrucomicrobiales</taxon>
        <taxon>Verrucomicrobiaceae</taxon>
        <taxon>Luteolibacter</taxon>
    </lineage>
</organism>
<protein>
    <submittedName>
        <fullName evidence="1">Uncharacterized protein</fullName>
    </submittedName>
</protein>
<reference evidence="1" key="1">
    <citation type="submission" date="2021-04" db="EMBL/GenBank/DDBJ databases">
        <title>Luteolibacter sp. 32A isolated from the skin of an Anderson's salamander (Ambystoma andersonii).</title>
        <authorList>
            <person name="Spergser J."/>
            <person name="Busse H.-J."/>
        </authorList>
    </citation>
    <scope>NUCLEOTIDE SEQUENCE</scope>
    <source>
        <strain evidence="1">32A</strain>
    </source>
</reference>
<dbReference type="EMBL" id="CP073100">
    <property type="protein sequence ID" value="QUE53130.1"/>
    <property type="molecule type" value="Genomic_DNA"/>
</dbReference>
<name>A0A975J314_9BACT</name>
<dbReference type="KEGG" id="lamb:KBB96_09580"/>
<evidence type="ECO:0000313" key="1">
    <source>
        <dbReference type="EMBL" id="QUE53130.1"/>
    </source>
</evidence>